<feature type="signal peptide" evidence="6">
    <location>
        <begin position="1"/>
        <end position="24"/>
    </location>
</feature>
<keyword evidence="9" id="KW-1185">Reference proteome</keyword>
<proteinExistence type="predicted"/>
<dbReference type="EMBL" id="JAGTUF010000022">
    <property type="protein sequence ID" value="MBR9973371.1"/>
    <property type="molecule type" value="Genomic_DNA"/>
</dbReference>
<feature type="domain" description="Single Cache" evidence="7">
    <location>
        <begin position="22"/>
        <end position="105"/>
    </location>
</feature>
<evidence type="ECO:0000259" key="7">
    <source>
        <dbReference type="SMART" id="SM01049"/>
    </source>
</evidence>
<evidence type="ECO:0000256" key="6">
    <source>
        <dbReference type="SAM" id="SignalP"/>
    </source>
</evidence>
<dbReference type="Gene3D" id="3.30.450.20">
    <property type="entry name" value="PAS domain"/>
    <property type="match status" value="1"/>
</dbReference>
<feature type="chain" id="PRO_5046151794" evidence="6">
    <location>
        <begin position="25"/>
        <end position="155"/>
    </location>
</feature>
<evidence type="ECO:0000313" key="8">
    <source>
        <dbReference type="EMBL" id="MBR9973371.1"/>
    </source>
</evidence>
<sequence>MSARLLLRLLVLAPLLLLPGLGRAADKPDPLAVREITLKAAALLAEQGADAARPQFHAMGEFRFGEIYVNVIDLNGAWVIYPPVPRNEGKSVLNVTDSDGKLLVKEIIKVAEDQGEGWVEYRWLNPASNRIEPKLTFVKRVPGKNLIAYVGLYRP</sequence>
<dbReference type="RefSeq" id="WP_211551043.1">
    <property type="nucleotide sequence ID" value="NZ_JAGTUF010000022.1"/>
</dbReference>
<keyword evidence="6" id="KW-0732">Signal</keyword>
<evidence type="ECO:0000256" key="1">
    <source>
        <dbReference type="ARBA" id="ARBA00004651"/>
    </source>
</evidence>
<dbReference type="Pfam" id="PF17200">
    <property type="entry name" value="sCache_2"/>
    <property type="match status" value="1"/>
</dbReference>
<gene>
    <name evidence="8" type="ORF">KEC16_16725</name>
</gene>
<evidence type="ECO:0000256" key="2">
    <source>
        <dbReference type="ARBA" id="ARBA00022475"/>
    </source>
</evidence>
<evidence type="ECO:0000313" key="9">
    <source>
        <dbReference type="Proteomes" id="UP000680714"/>
    </source>
</evidence>
<evidence type="ECO:0000256" key="4">
    <source>
        <dbReference type="ARBA" id="ARBA00022989"/>
    </source>
</evidence>
<protein>
    <submittedName>
        <fullName evidence="8">Cache domain-containing protein</fullName>
    </submittedName>
</protein>
<keyword evidence="2" id="KW-1003">Cell membrane</keyword>
<evidence type="ECO:0000256" key="3">
    <source>
        <dbReference type="ARBA" id="ARBA00022692"/>
    </source>
</evidence>
<dbReference type="Proteomes" id="UP000680714">
    <property type="component" value="Unassembled WGS sequence"/>
</dbReference>
<dbReference type="SMART" id="SM01049">
    <property type="entry name" value="Cache_2"/>
    <property type="match status" value="1"/>
</dbReference>
<keyword evidence="5" id="KW-0472">Membrane</keyword>
<keyword evidence="3" id="KW-0812">Transmembrane</keyword>
<evidence type="ECO:0000256" key="5">
    <source>
        <dbReference type="ARBA" id="ARBA00023136"/>
    </source>
</evidence>
<name>A0ABS5IG32_9PROT</name>
<organism evidence="8 9">
    <name type="scientific">Magnetospirillum sulfuroxidans</name>
    <dbReference type="NCBI Taxonomy" id="611300"/>
    <lineage>
        <taxon>Bacteria</taxon>
        <taxon>Pseudomonadati</taxon>
        <taxon>Pseudomonadota</taxon>
        <taxon>Alphaproteobacteria</taxon>
        <taxon>Rhodospirillales</taxon>
        <taxon>Rhodospirillaceae</taxon>
        <taxon>Magnetospirillum</taxon>
    </lineage>
</organism>
<comment type="subcellular location">
    <subcellularLocation>
        <location evidence="1">Cell membrane</location>
        <topology evidence="1">Multi-pass membrane protein</topology>
    </subcellularLocation>
</comment>
<accession>A0ABS5IG32</accession>
<comment type="caution">
    <text evidence="8">The sequence shown here is derived from an EMBL/GenBank/DDBJ whole genome shotgun (WGS) entry which is preliminary data.</text>
</comment>
<reference evidence="8 9" key="1">
    <citation type="submission" date="2021-04" db="EMBL/GenBank/DDBJ databases">
        <title>Magnetospirillum sulfuroxidans sp. nov., a facultative chemolithoautotrophic sulfur-oxidizing alphaproteobacterium isolated from freshwater sediment and proposals for Paramagetospirillum gen. nov., and Magnetospirillaceae fam. nov.</title>
        <authorList>
            <person name="Koziaeva V."/>
            <person name="Geelhoed J.S."/>
            <person name="Sorokin D.Y."/>
            <person name="Grouzdev D.S."/>
        </authorList>
    </citation>
    <scope>NUCLEOTIDE SEQUENCE [LARGE SCALE GENOMIC DNA]</scope>
    <source>
        <strain evidence="8 9">J10</strain>
    </source>
</reference>
<keyword evidence="4" id="KW-1133">Transmembrane helix</keyword>
<dbReference type="InterPro" id="IPR033480">
    <property type="entry name" value="sCache_2"/>
</dbReference>